<gene>
    <name evidence="2" type="ORF">AAFF_G00207030</name>
</gene>
<sequence>MKPHRPGIAEPALVDPSLPSRRGRLYRWQRVTGQLSGPWSRAPCHLAQSQPGVRLVRFSTPAPGPARGGPSSRSPRKRLAERVAVIPSLPVLLPPPPPHWLGAREQ</sequence>
<evidence type="ECO:0000313" key="3">
    <source>
        <dbReference type="Proteomes" id="UP001221898"/>
    </source>
</evidence>
<organism evidence="2 3">
    <name type="scientific">Aldrovandia affinis</name>
    <dbReference type="NCBI Taxonomy" id="143900"/>
    <lineage>
        <taxon>Eukaryota</taxon>
        <taxon>Metazoa</taxon>
        <taxon>Chordata</taxon>
        <taxon>Craniata</taxon>
        <taxon>Vertebrata</taxon>
        <taxon>Euteleostomi</taxon>
        <taxon>Actinopterygii</taxon>
        <taxon>Neopterygii</taxon>
        <taxon>Teleostei</taxon>
        <taxon>Notacanthiformes</taxon>
        <taxon>Halosauridae</taxon>
        <taxon>Aldrovandia</taxon>
    </lineage>
</organism>
<reference evidence="2" key="1">
    <citation type="journal article" date="2023" name="Science">
        <title>Genome structures resolve the early diversification of teleost fishes.</title>
        <authorList>
            <person name="Parey E."/>
            <person name="Louis A."/>
            <person name="Montfort J."/>
            <person name="Bouchez O."/>
            <person name="Roques C."/>
            <person name="Iampietro C."/>
            <person name="Lluch J."/>
            <person name="Castinel A."/>
            <person name="Donnadieu C."/>
            <person name="Desvignes T."/>
            <person name="Floi Bucao C."/>
            <person name="Jouanno E."/>
            <person name="Wen M."/>
            <person name="Mejri S."/>
            <person name="Dirks R."/>
            <person name="Jansen H."/>
            <person name="Henkel C."/>
            <person name="Chen W.J."/>
            <person name="Zahm M."/>
            <person name="Cabau C."/>
            <person name="Klopp C."/>
            <person name="Thompson A.W."/>
            <person name="Robinson-Rechavi M."/>
            <person name="Braasch I."/>
            <person name="Lecointre G."/>
            <person name="Bobe J."/>
            <person name="Postlethwait J.H."/>
            <person name="Berthelot C."/>
            <person name="Roest Crollius H."/>
            <person name="Guiguen Y."/>
        </authorList>
    </citation>
    <scope>NUCLEOTIDE SEQUENCE</scope>
    <source>
        <strain evidence="2">NC1722</strain>
    </source>
</reference>
<dbReference type="AlphaFoldDB" id="A0AAD7RHL8"/>
<keyword evidence="3" id="KW-1185">Reference proteome</keyword>
<name>A0AAD7RHL8_9TELE</name>
<proteinExistence type="predicted"/>
<protein>
    <submittedName>
        <fullName evidence="2">Uncharacterized protein</fullName>
    </submittedName>
</protein>
<dbReference type="EMBL" id="JAINUG010000275">
    <property type="protein sequence ID" value="KAJ8384242.1"/>
    <property type="molecule type" value="Genomic_DNA"/>
</dbReference>
<accession>A0AAD7RHL8</accession>
<dbReference type="Proteomes" id="UP001221898">
    <property type="component" value="Unassembled WGS sequence"/>
</dbReference>
<evidence type="ECO:0000256" key="1">
    <source>
        <dbReference type="SAM" id="MobiDB-lite"/>
    </source>
</evidence>
<feature type="region of interest" description="Disordered" evidence="1">
    <location>
        <begin position="56"/>
        <end position="77"/>
    </location>
</feature>
<evidence type="ECO:0000313" key="2">
    <source>
        <dbReference type="EMBL" id="KAJ8384242.1"/>
    </source>
</evidence>
<comment type="caution">
    <text evidence="2">The sequence shown here is derived from an EMBL/GenBank/DDBJ whole genome shotgun (WGS) entry which is preliminary data.</text>
</comment>